<sequence>MQSKWCPHALFHERSPNDAVCRPTKNGLNKCPFEALRDVQKAILARRRIEPALGCRTGRRPKEDRTMNLLMDADNDVARV</sequence>
<evidence type="ECO:0000313" key="1">
    <source>
        <dbReference type="EMBL" id="EHK79726.1"/>
    </source>
</evidence>
<protein>
    <submittedName>
        <fullName evidence="1">Uncharacterized protein</fullName>
    </submittedName>
</protein>
<dbReference type="Proteomes" id="UP000004038">
    <property type="component" value="Unassembled WGS sequence"/>
</dbReference>
<evidence type="ECO:0000313" key="2">
    <source>
        <dbReference type="Proteomes" id="UP000004038"/>
    </source>
</evidence>
<organism evidence="1 2">
    <name type="scientific">Sinorhizobium meliloti CCNWSX0020</name>
    <dbReference type="NCBI Taxonomy" id="1107881"/>
    <lineage>
        <taxon>Bacteria</taxon>
        <taxon>Pseudomonadati</taxon>
        <taxon>Pseudomonadota</taxon>
        <taxon>Alphaproteobacteria</taxon>
        <taxon>Hyphomicrobiales</taxon>
        <taxon>Rhizobiaceae</taxon>
        <taxon>Sinorhizobium/Ensifer group</taxon>
        <taxon>Sinorhizobium</taxon>
    </lineage>
</organism>
<name>H0FT38_RHIML</name>
<reference evidence="1 2" key="1">
    <citation type="journal article" date="2012" name="J. Bacteriol.">
        <title>Draft Genome Sequence of Sinorhizobium meliloti CCNWSX0020, a Nitrogen-Fixing Symbiont with Copper Tolerance Capability Isolated from Lead-Zinc Mine Tailings.</title>
        <authorList>
            <person name="Li Z."/>
            <person name="Ma Z."/>
            <person name="Hao X."/>
            <person name="Wei G."/>
        </authorList>
    </citation>
    <scope>NUCLEOTIDE SEQUENCE [LARGE SCALE GENOMIC DNA]</scope>
    <source>
        <strain evidence="1 2">CCNWSX0020</strain>
    </source>
</reference>
<dbReference type="PATRIC" id="fig|1107881.3.peg.309"/>
<accession>H0FT38</accession>
<dbReference type="AlphaFoldDB" id="H0FT38"/>
<dbReference type="EMBL" id="AGVV01000002">
    <property type="protein sequence ID" value="EHK79726.1"/>
    <property type="molecule type" value="Genomic_DNA"/>
</dbReference>
<proteinExistence type="predicted"/>
<gene>
    <name evidence="1" type="ORF">SM0020_01515</name>
</gene>